<reference evidence="3 4" key="1">
    <citation type="journal article" date="2017" name="Nat. Commun.">
        <title>Genome assembly with in vitro proximity ligation data and whole-genome triplication in lettuce.</title>
        <authorList>
            <person name="Reyes-Chin-Wo S."/>
            <person name="Wang Z."/>
            <person name="Yang X."/>
            <person name="Kozik A."/>
            <person name="Arikit S."/>
            <person name="Song C."/>
            <person name="Xia L."/>
            <person name="Froenicke L."/>
            <person name="Lavelle D.O."/>
            <person name="Truco M.J."/>
            <person name="Xia R."/>
            <person name="Zhu S."/>
            <person name="Xu C."/>
            <person name="Xu H."/>
            <person name="Xu X."/>
            <person name="Cox K."/>
            <person name="Korf I."/>
            <person name="Meyers B.C."/>
            <person name="Michelmore R.W."/>
        </authorList>
    </citation>
    <scope>NUCLEOTIDE SEQUENCE [LARGE SCALE GENOMIC DNA]</scope>
    <source>
        <strain evidence="4">cv. Salinas</strain>
        <tissue evidence="3">Seedlings</tissue>
    </source>
</reference>
<keyword evidence="4" id="KW-1185">Reference proteome</keyword>
<keyword evidence="1" id="KW-0853">WD repeat</keyword>
<dbReference type="InterPro" id="IPR048720">
    <property type="entry name" value="PROPPIN"/>
</dbReference>
<keyword evidence="2" id="KW-0677">Repeat</keyword>
<organism evidence="3 4">
    <name type="scientific">Lactuca sativa</name>
    <name type="common">Garden lettuce</name>
    <dbReference type="NCBI Taxonomy" id="4236"/>
    <lineage>
        <taxon>Eukaryota</taxon>
        <taxon>Viridiplantae</taxon>
        <taxon>Streptophyta</taxon>
        <taxon>Embryophyta</taxon>
        <taxon>Tracheophyta</taxon>
        <taxon>Spermatophyta</taxon>
        <taxon>Magnoliopsida</taxon>
        <taxon>eudicotyledons</taxon>
        <taxon>Gunneridae</taxon>
        <taxon>Pentapetalae</taxon>
        <taxon>asterids</taxon>
        <taxon>campanulids</taxon>
        <taxon>Asterales</taxon>
        <taxon>Asteraceae</taxon>
        <taxon>Cichorioideae</taxon>
        <taxon>Cichorieae</taxon>
        <taxon>Lactucinae</taxon>
        <taxon>Lactuca</taxon>
    </lineage>
</organism>
<dbReference type="AlphaFoldDB" id="A0A9R1VSL5"/>
<proteinExistence type="predicted"/>
<evidence type="ECO:0000313" key="4">
    <source>
        <dbReference type="Proteomes" id="UP000235145"/>
    </source>
</evidence>
<comment type="caution">
    <text evidence="3">The sequence shown here is derived from an EMBL/GenBank/DDBJ whole genome shotgun (WGS) entry which is preliminary data.</text>
</comment>
<gene>
    <name evidence="3" type="ORF">LSAT_V11C400175250</name>
</gene>
<evidence type="ECO:0000256" key="2">
    <source>
        <dbReference type="ARBA" id="ARBA00022737"/>
    </source>
</evidence>
<protein>
    <submittedName>
        <fullName evidence="3">Uncharacterized protein</fullName>
    </submittedName>
</protein>
<accession>A0A9R1VSL5</accession>
<evidence type="ECO:0000256" key="1">
    <source>
        <dbReference type="ARBA" id="ARBA00022574"/>
    </source>
</evidence>
<dbReference type="Proteomes" id="UP000235145">
    <property type="component" value="Unassembled WGS sequence"/>
</dbReference>
<dbReference type="PANTHER" id="PTHR11227">
    <property type="entry name" value="WD-REPEAT PROTEIN INTERACTING WITH PHOSPHOINOSIDES WIPI -RELATED"/>
    <property type="match status" value="1"/>
</dbReference>
<dbReference type="EMBL" id="NBSK02000004">
    <property type="protein sequence ID" value="KAJ0212947.1"/>
    <property type="molecule type" value="Genomic_DNA"/>
</dbReference>
<name>A0A9R1VSL5_LACSA</name>
<sequence length="92" mass="10056">MDGTRLQEVRRGVNRADIYGIYLSPNVQWLALSSDKGIVHIFSLRVCVVGEYPSSVQSTSAALSHQYSSSSLDALIYVILTFNDKGLYVGSA</sequence>
<evidence type="ECO:0000313" key="3">
    <source>
        <dbReference type="EMBL" id="KAJ0212947.1"/>
    </source>
</evidence>